<name>A0ABT9SBT7_9BURK</name>
<gene>
    <name evidence="4" type="ORF">J2W36_004078</name>
</gene>
<feature type="domain" description="Nitroreductase" evidence="3">
    <location>
        <begin position="3"/>
        <end position="128"/>
    </location>
</feature>
<keyword evidence="2" id="KW-0560">Oxidoreductase</keyword>
<accession>A0ABT9SBT7</accession>
<dbReference type="Gene3D" id="3.40.109.10">
    <property type="entry name" value="NADH Oxidase"/>
    <property type="match status" value="1"/>
</dbReference>
<dbReference type="Proteomes" id="UP001226867">
    <property type="component" value="Unassembled WGS sequence"/>
</dbReference>
<evidence type="ECO:0000256" key="1">
    <source>
        <dbReference type="ARBA" id="ARBA00007118"/>
    </source>
</evidence>
<reference evidence="4 5" key="1">
    <citation type="submission" date="2023-07" db="EMBL/GenBank/DDBJ databases">
        <title>Sorghum-associated microbial communities from plants grown in Nebraska, USA.</title>
        <authorList>
            <person name="Schachtman D."/>
        </authorList>
    </citation>
    <scope>NUCLEOTIDE SEQUENCE [LARGE SCALE GENOMIC DNA]</scope>
    <source>
        <strain evidence="4 5">DS1607</strain>
    </source>
</reference>
<evidence type="ECO:0000313" key="5">
    <source>
        <dbReference type="Proteomes" id="UP001226867"/>
    </source>
</evidence>
<dbReference type="PANTHER" id="PTHR43673">
    <property type="entry name" value="NAD(P)H NITROREDUCTASE YDGI-RELATED"/>
    <property type="match status" value="1"/>
</dbReference>
<dbReference type="Pfam" id="PF00881">
    <property type="entry name" value="Nitroreductase"/>
    <property type="match status" value="1"/>
</dbReference>
<evidence type="ECO:0000259" key="3">
    <source>
        <dbReference type="Pfam" id="PF00881"/>
    </source>
</evidence>
<dbReference type="InterPro" id="IPR000415">
    <property type="entry name" value="Nitroreductase-like"/>
</dbReference>
<organism evidence="4 5">
    <name type="scientific">Variovorax ginsengisoli</name>
    <dbReference type="NCBI Taxonomy" id="363844"/>
    <lineage>
        <taxon>Bacteria</taxon>
        <taxon>Pseudomonadati</taxon>
        <taxon>Pseudomonadota</taxon>
        <taxon>Betaproteobacteria</taxon>
        <taxon>Burkholderiales</taxon>
        <taxon>Comamonadaceae</taxon>
        <taxon>Variovorax</taxon>
    </lineage>
</organism>
<dbReference type="PANTHER" id="PTHR43673:SF10">
    <property type="entry name" value="NADH DEHYDROGENASE_NAD(P)H NITROREDUCTASE XCC3605-RELATED"/>
    <property type="match status" value="1"/>
</dbReference>
<dbReference type="SUPFAM" id="SSF55469">
    <property type="entry name" value="FMN-dependent nitroreductase-like"/>
    <property type="match status" value="1"/>
</dbReference>
<keyword evidence="5" id="KW-1185">Reference proteome</keyword>
<dbReference type="EMBL" id="JAUSRO010000014">
    <property type="protein sequence ID" value="MDP9901808.1"/>
    <property type="molecule type" value="Genomic_DNA"/>
</dbReference>
<proteinExistence type="inferred from homology"/>
<dbReference type="InterPro" id="IPR029479">
    <property type="entry name" value="Nitroreductase"/>
</dbReference>
<sequence length="164" mass="17289">MGLLEAARWAPSGLNVQPWRFVYALRGDDHWARLVASLWPGNQVWASNAAALVAITTHTLFTPPGAPAPMVNPSHAFDAGSAWAHLALQATMSGWNVHAMGGFDAAAAAAAIHLPSDHALHAIVAIGKRGDAQQLPEALQARETPSLRRPLAESVFHGAYPAVA</sequence>
<dbReference type="CDD" id="cd02138">
    <property type="entry name" value="TdsD-like"/>
    <property type="match status" value="1"/>
</dbReference>
<comment type="similarity">
    <text evidence="1">Belongs to the nitroreductase family.</text>
</comment>
<comment type="caution">
    <text evidence="4">The sequence shown here is derived from an EMBL/GenBank/DDBJ whole genome shotgun (WGS) entry which is preliminary data.</text>
</comment>
<evidence type="ECO:0000256" key="2">
    <source>
        <dbReference type="ARBA" id="ARBA00023002"/>
    </source>
</evidence>
<evidence type="ECO:0000313" key="4">
    <source>
        <dbReference type="EMBL" id="MDP9901808.1"/>
    </source>
</evidence>
<protein>
    <submittedName>
        <fullName evidence="4">Nitroreductase</fullName>
    </submittedName>
</protein>